<accession>A0A149QS18</accession>
<feature type="transmembrane region" description="Helical" evidence="3">
    <location>
        <begin position="30"/>
        <end position="50"/>
    </location>
</feature>
<evidence type="ECO:0000256" key="1">
    <source>
        <dbReference type="ARBA" id="ARBA00009381"/>
    </source>
</evidence>
<dbReference type="PATRIC" id="fig|442.7.peg.1006"/>
<sequence length="477" mass="47612">MEKRQVAHRQHQISTPDATQARRVSSRLPASLMASIASGLLLGACSWIPGSHLVGISETSAPAGGSIGTVVADEPQAALVGHDVLARGGNAADAATATALALGVTLPSRASFGGGGACLVSRPGEVAQSITFQTRAGTSKGADRPAATPADFRGLYLMQLHYGTVDFNDLIAPALNLASTGITVSRTLAADLAAVRPALLADDGARAIFGRGEASTLVAGDSLAQPRLAGFLERLRVAGVGDLYNGALADVYVTAAQKAGGGLNDDDMRQTLPLQTEALTTRQGGVDASFLAPPADGGLGAAVRYTTGASAQGTVAAWRASGNTSLAAAQAALNSGRSGGGSLPALPASTSFVVTDHSGMAVACVLSDNNLFGTGRIAGSTGVVLGASPARTPQPLLSAAVLRDQRSLRAVIAASGQNEAADAVGDAARAAAHETPIPHEGAGRINAILCHGNDSCRGSTDPRAAGLAAGTTNDSRN</sequence>
<dbReference type="PRINTS" id="PR01210">
    <property type="entry name" value="GGTRANSPTASE"/>
</dbReference>
<comment type="similarity">
    <text evidence="1">Belongs to the gamma-glutamyltransferase family.</text>
</comment>
<dbReference type="Pfam" id="PF01019">
    <property type="entry name" value="G_glu_transpept"/>
    <property type="match status" value="1"/>
</dbReference>
<dbReference type="Proteomes" id="UP000075573">
    <property type="component" value="Unassembled WGS sequence"/>
</dbReference>
<protein>
    <submittedName>
        <fullName evidence="4">Gamma-glutamyltranspeptidase</fullName>
    </submittedName>
</protein>
<dbReference type="PANTHER" id="PTHR43199:SF1">
    <property type="entry name" value="GLUTATHIONE HYDROLASE PROENZYME"/>
    <property type="match status" value="1"/>
</dbReference>
<proteinExistence type="inferred from homology"/>
<evidence type="ECO:0000313" key="4">
    <source>
        <dbReference type="EMBL" id="KXU99906.1"/>
    </source>
</evidence>
<keyword evidence="3" id="KW-0472">Membrane</keyword>
<dbReference type="EMBL" id="LHZB01000119">
    <property type="protein sequence ID" value="KXU99906.1"/>
    <property type="molecule type" value="Genomic_DNA"/>
</dbReference>
<evidence type="ECO:0000313" key="5">
    <source>
        <dbReference type="Proteomes" id="UP000075573"/>
    </source>
</evidence>
<reference evidence="4 5" key="1">
    <citation type="submission" date="2015-06" db="EMBL/GenBank/DDBJ databases">
        <title>Improved classification and identification of acetic acid bacteria using matrix-assisted laser desorption/ionization time-of-flight mass spectrometry; Gluconobacter nephelii and Gluconobacter uchimurae are later heterotypic synonyms of Gluconobacter japonicus and Gluconobacter oxydans, respectively.</title>
        <authorList>
            <person name="Li L."/>
            <person name="Cleenwerck I."/>
            <person name="De Vuyst L."/>
            <person name="Vandamme P."/>
        </authorList>
    </citation>
    <scope>NUCLEOTIDE SEQUENCE [LARGE SCALE GENOMIC DNA]</scope>
    <source>
        <strain evidence="4 5">LMG 1764</strain>
    </source>
</reference>
<dbReference type="InterPro" id="IPR051792">
    <property type="entry name" value="GGT_bact"/>
</dbReference>
<gene>
    <name evidence="4" type="ORF">AD929_14285</name>
</gene>
<feature type="compositionally biased region" description="Basic residues" evidence="2">
    <location>
        <begin position="1"/>
        <end position="11"/>
    </location>
</feature>
<keyword evidence="3" id="KW-0812">Transmembrane</keyword>
<feature type="region of interest" description="Disordered" evidence="2">
    <location>
        <begin position="1"/>
        <end position="22"/>
    </location>
</feature>
<dbReference type="SUPFAM" id="SSF56235">
    <property type="entry name" value="N-terminal nucleophile aminohydrolases (Ntn hydrolases)"/>
    <property type="match status" value="1"/>
</dbReference>
<evidence type="ECO:0000256" key="3">
    <source>
        <dbReference type="SAM" id="Phobius"/>
    </source>
</evidence>
<dbReference type="PANTHER" id="PTHR43199">
    <property type="entry name" value="GLUTATHIONE HYDROLASE"/>
    <property type="match status" value="1"/>
</dbReference>
<name>A0A149QS18_9PROT</name>
<comment type="caution">
    <text evidence="4">The sequence shown here is derived from an EMBL/GenBank/DDBJ whole genome shotgun (WGS) entry which is preliminary data.</text>
</comment>
<organism evidence="4 5">
    <name type="scientific">Gluconobacter potus</name>
    <dbReference type="NCBI Taxonomy" id="2724927"/>
    <lineage>
        <taxon>Bacteria</taxon>
        <taxon>Pseudomonadati</taxon>
        <taxon>Pseudomonadota</taxon>
        <taxon>Alphaproteobacteria</taxon>
        <taxon>Acetobacterales</taxon>
        <taxon>Acetobacteraceae</taxon>
        <taxon>Gluconobacter</taxon>
    </lineage>
</organism>
<keyword evidence="3" id="KW-1133">Transmembrane helix</keyword>
<dbReference type="InterPro" id="IPR029055">
    <property type="entry name" value="Ntn_hydrolases_N"/>
</dbReference>
<evidence type="ECO:0000256" key="2">
    <source>
        <dbReference type="SAM" id="MobiDB-lite"/>
    </source>
</evidence>
<dbReference type="AlphaFoldDB" id="A0A149QS18"/>